<sequence>MKRTRKIFLITLAVIVLGVGGTAAYFYFKTSPMRAIWNYVPRDAVYIIETDNLTKGWNTLAESKMWQHLISDPLFEDIEESATTLDSLIRGDETMDMLFTDRPLLVSCHLLPNNDFDFLFLVDLKQAGKFAFIKDYIGGIVGNFGYNLEREKFEDTDILIISDKTSDEVFYLSVIDNVFMASYNKSLVQNAITTAKTPDLWKNDQAFQAVVSSTSGNNLFRFYVSYNFMAPYISYYLSDEQDLLDELKRIFNYSAFNINLESERLSFSGSTILKDSADSYIHMLSGIERGPLQAYRIIPSDAAMYVSVSFADYMELFNNLKAKFTFNDSAGAESYEKSLKKMEKLFGIDLEKDFFSWIGTEIAMVKLPPTPNARENDMIAILHTKDIELAMTGLDNILKKVKNRTPVKIKDSEYKNFKIHYLGINGFFRMFFGKMFARIEKPYFIYMDDFVVFSNSPSCLMDMIDAYEKGRFLANDEEFMDFMGQFEDEANVSVFMQGPRIYSHLYYYAKKEQKANIKQSSEILASFKNIGFQLISEKNGKFSNKLIVEHNADALFDSELEEIENSAEELYVSEFDSLLAIELPDNAEDGKTCKIYFEDDSTQLRAEGRIRDGKREGMWRFYYESGQIQGSLMFEDGEPTGKGLLYYDEEDGGTKAQADFEDGQIEGTYLEYYSNGESKTSIEYSEGKPDGEAKFYYDSGNIKIEGEYKEGLKQGKWRHYTETGDLMDKEKWKKDQQKTRKKDQ</sequence>
<evidence type="ECO:0008006" key="3">
    <source>
        <dbReference type="Google" id="ProtNLM"/>
    </source>
</evidence>
<evidence type="ECO:0000256" key="1">
    <source>
        <dbReference type="SAM" id="Phobius"/>
    </source>
</evidence>
<name>A0A644WMA6_9ZZZZ</name>
<keyword evidence="1" id="KW-0812">Transmembrane</keyword>
<organism evidence="2">
    <name type="scientific">bioreactor metagenome</name>
    <dbReference type="NCBI Taxonomy" id="1076179"/>
    <lineage>
        <taxon>unclassified sequences</taxon>
        <taxon>metagenomes</taxon>
        <taxon>ecological metagenomes</taxon>
    </lineage>
</organism>
<dbReference type="SUPFAM" id="SSF82185">
    <property type="entry name" value="Histone H3 K4-specific methyltransferase SET7/9 N-terminal domain"/>
    <property type="match status" value="2"/>
</dbReference>
<dbReference type="Gene3D" id="2.20.110.10">
    <property type="entry name" value="Histone H3 K4-specific methyltransferase SET7/9 N-terminal domain"/>
    <property type="match status" value="1"/>
</dbReference>
<keyword evidence="1" id="KW-0472">Membrane</keyword>
<dbReference type="InterPro" id="IPR011652">
    <property type="entry name" value="MORN_2"/>
</dbReference>
<dbReference type="Gene3D" id="3.90.930.1">
    <property type="match status" value="1"/>
</dbReference>
<dbReference type="Pfam" id="PF07661">
    <property type="entry name" value="MORN_2"/>
    <property type="match status" value="2"/>
</dbReference>
<proteinExistence type="predicted"/>
<gene>
    <name evidence="2" type="ORF">SDC9_51028</name>
</gene>
<dbReference type="Pfam" id="PF11832">
    <property type="entry name" value="DUF3352"/>
    <property type="match status" value="1"/>
</dbReference>
<keyword evidence="1" id="KW-1133">Transmembrane helix</keyword>
<dbReference type="InterPro" id="IPR021787">
    <property type="entry name" value="DUF3352"/>
</dbReference>
<evidence type="ECO:0000313" key="2">
    <source>
        <dbReference type="EMBL" id="MPM04749.1"/>
    </source>
</evidence>
<accession>A0A644WMA6</accession>
<dbReference type="AlphaFoldDB" id="A0A644WMA6"/>
<reference evidence="2" key="1">
    <citation type="submission" date="2019-08" db="EMBL/GenBank/DDBJ databases">
        <authorList>
            <person name="Kucharzyk K."/>
            <person name="Murdoch R.W."/>
            <person name="Higgins S."/>
            <person name="Loffler F."/>
        </authorList>
    </citation>
    <scope>NUCLEOTIDE SEQUENCE</scope>
</reference>
<dbReference type="EMBL" id="VSSQ01001067">
    <property type="protein sequence ID" value="MPM04749.1"/>
    <property type="molecule type" value="Genomic_DNA"/>
</dbReference>
<feature type="transmembrane region" description="Helical" evidence="1">
    <location>
        <begin position="7"/>
        <end position="28"/>
    </location>
</feature>
<protein>
    <recommendedName>
        <fullName evidence="3">DUF3352 domain-containing protein</fullName>
    </recommendedName>
</protein>
<comment type="caution">
    <text evidence="2">The sequence shown here is derived from an EMBL/GenBank/DDBJ whole genome shotgun (WGS) entry which is preliminary data.</text>
</comment>